<dbReference type="Gramene" id="CMH245CT">
    <property type="protein sequence ID" value="CMH245CT"/>
    <property type="gene ID" value="CMH245C"/>
</dbReference>
<dbReference type="GO" id="GO:0000112">
    <property type="term" value="C:nucleotide-excision repair factor 3 complex"/>
    <property type="evidence" value="ECO:0007669"/>
    <property type="project" value="TreeGrafter"/>
</dbReference>
<feature type="region of interest" description="Disordered" evidence="15">
    <location>
        <begin position="69"/>
        <end position="94"/>
    </location>
</feature>
<dbReference type="GO" id="GO:0043138">
    <property type="term" value="F:3'-5' DNA helicase activity"/>
    <property type="evidence" value="ECO:0007669"/>
    <property type="project" value="UniProtKB-EC"/>
</dbReference>
<feature type="region of interest" description="Disordered" evidence="15">
    <location>
        <begin position="333"/>
        <end position="399"/>
    </location>
</feature>
<feature type="compositionally biased region" description="Basic and acidic residues" evidence="15">
    <location>
        <begin position="83"/>
        <end position="94"/>
    </location>
</feature>
<dbReference type="EMBL" id="AP006490">
    <property type="protein sequence ID" value="BAM79893.1"/>
    <property type="molecule type" value="Genomic_DNA"/>
</dbReference>
<gene>
    <name evidence="18" type="ORF">CYME_CMH245C</name>
</gene>
<dbReference type="OMA" id="RCQEIDY"/>
<dbReference type="Pfam" id="PF13625">
    <property type="entry name" value="Helicase_C_3"/>
    <property type="match status" value="1"/>
</dbReference>
<keyword evidence="11" id="KW-0539">Nucleus</keyword>
<dbReference type="GO" id="GO:0016787">
    <property type="term" value="F:hydrolase activity"/>
    <property type="evidence" value="ECO:0007669"/>
    <property type="project" value="UniProtKB-KW"/>
</dbReference>
<dbReference type="PANTHER" id="PTHR11274:SF0">
    <property type="entry name" value="GENERAL TRANSCRIPTION AND DNA REPAIR FACTOR IIH HELICASE SUBUNIT XPB"/>
    <property type="match status" value="1"/>
</dbReference>
<dbReference type="GO" id="GO:0006289">
    <property type="term" value="P:nucleotide-excision repair"/>
    <property type="evidence" value="ECO:0007669"/>
    <property type="project" value="InterPro"/>
</dbReference>
<evidence type="ECO:0000313" key="18">
    <source>
        <dbReference type="EMBL" id="BAM79893.1"/>
    </source>
</evidence>
<evidence type="ECO:0000256" key="12">
    <source>
        <dbReference type="ARBA" id="ARBA00034617"/>
    </source>
</evidence>
<evidence type="ECO:0000256" key="8">
    <source>
        <dbReference type="ARBA" id="ARBA00023125"/>
    </source>
</evidence>
<dbReference type="CDD" id="cd18789">
    <property type="entry name" value="SF2_C_XPB"/>
    <property type="match status" value="1"/>
</dbReference>
<keyword evidence="5" id="KW-0378">Hydrolase</keyword>
<dbReference type="InterPro" id="IPR006935">
    <property type="entry name" value="Helicase/UvrB_N"/>
</dbReference>
<keyword evidence="6 18" id="KW-0347">Helicase</keyword>
<dbReference type="InterPro" id="IPR027417">
    <property type="entry name" value="P-loop_NTPase"/>
</dbReference>
<dbReference type="InterPro" id="IPR001161">
    <property type="entry name" value="XPB/Ssl2"/>
</dbReference>
<dbReference type="HOGENOM" id="CLU_008213_0_0_1"/>
<feature type="compositionally biased region" description="Low complexity" evidence="15">
    <location>
        <begin position="339"/>
        <end position="351"/>
    </location>
</feature>
<dbReference type="KEGG" id="cme:CYME_CMH245C"/>
<reference evidence="18 19" key="1">
    <citation type="journal article" date="2004" name="Nature">
        <title>Genome sequence of the ultrasmall unicellular red alga Cyanidioschyzon merolae 10D.</title>
        <authorList>
            <person name="Matsuzaki M."/>
            <person name="Misumi O."/>
            <person name="Shin-i T."/>
            <person name="Maruyama S."/>
            <person name="Takahara M."/>
            <person name="Miyagishima S."/>
            <person name="Mori T."/>
            <person name="Nishida K."/>
            <person name="Yagisawa F."/>
            <person name="Nishida K."/>
            <person name="Yoshida Y."/>
            <person name="Nishimura Y."/>
            <person name="Nakao S."/>
            <person name="Kobayashi T."/>
            <person name="Momoyama Y."/>
            <person name="Higashiyama T."/>
            <person name="Minoda A."/>
            <person name="Sano M."/>
            <person name="Nomoto H."/>
            <person name="Oishi K."/>
            <person name="Hayashi H."/>
            <person name="Ohta F."/>
            <person name="Nishizaka S."/>
            <person name="Haga S."/>
            <person name="Miura S."/>
            <person name="Morishita T."/>
            <person name="Kabeya Y."/>
            <person name="Terasawa K."/>
            <person name="Suzuki Y."/>
            <person name="Ishii Y."/>
            <person name="Asakawa S."/>
            <person name="Takano H."/>
            <person name="Ohta N."/>
            <person name="Kuroiwa H."/>
            <person name="Tanaka K."/>
            <person name="Shimizu N."/>
            <person name="Sugano S."/>
            <person name="Sato N."/>
            <person name="Nozaki H."/>
            <person name="Ogasawara N."/>
            <person name="Kohara Y."/>
            <person name="Kuroiwa T."/>
        </authorList>
    </citation>
    <scope>NUCLEOTIDE SEQUENCE [LARGE SCALE GENOMIC DNA]</scope>
    <source>
        <strain evidence="18 19">10D</strain>
    </source>
</reference>
<dbReference type="InterPro" id="IPR014001">
    <property type="entry name" value="Helicase_ATP-bd"/>
</dbReference>
<evidence type="ECO:0000256" key="1">
    <source>
        <dbReference type="ARBA" id="ARBA00004123"/>
    </source>
</evidence>
<dbReference type="Gene3D" id="3.40.50.300">
    <property type="entry name" value="P-loop containing nucleotide triphosphate hydrolases"/>
    <property type="match status" value="2"/>
</dbReference>
<keyword evidence="10" id="KW-0413">Isomerase</keyword>
<dbReference type="SMART" id="SM00487">
    <property type="entry name" value="DEXDc"/>
    <property type="match status" value="1"/>
</dbReference>
<organism evidence="18 19">
    <name type="scientific">Cyanidioschyzon merolae (strain NIES-3377 / 10D)</name>
    <name type="common">Unicellular red alga</name>
    <dbReference type="NCBI Taxonomy" id="280699"/>
    <lineage>
        <taxon>Eukaryota</taxon>
        <taxon>Rhodophyta</taxon>
        <taxon>Bangiophyceae</taxon>
        <taxon>Cyanidiales</taxon>
        <taxon>Cyanidiaceae</taxon>
        <taxon>Cyanidioschyzon</taxon>
    </lineage>
</organism>
<evidence type="ECO:0000256" key="10">
    <source>
        <dbReference type="ARBA" id="ARBA00023235"/>
    </source>
</evidence>
<dbReference type="Pfam" id="PF16203">
    <property type="entry name" value="ERCC3_RAD25_C"/>
    <property type="match status" value="1"/>
</dbReference>
<sequence>MDVGVESAAVRRSVRTRKRSLRAEEAALDEELLLEHLDDDIEDILRYGHDEDETENDLDYEAEFVTDEADGKAVQRRSRGKRRPSDADTDRSAVRDAAAERRAAVLQAESDAAKTCFRVPTDLAEIAALEQAQLATGLGVDYARALHLKPDHVQRPIWVLPNGRIFLEAFSPLYRQASDFLVAVAEPYSRPEWIHEYLLTPYSLYAAVSVGLETEAIQTVLERLSKTELPLSVVKLIDKCTRTYGKAKLVLHHNRYYVQSPYPEVLRFLLQDEQIARARVQPAEGAEEFGRIRSEALAAQADVLPWQNKPQHKEHEAEKTMAREQLIEQLERQLEDDTANTNSNTSMSTTSTDDEADLRLPQRPTGTTGKHATSGGRAGPKFLLSSSSSQAPPRDDEERALAAARELGLDATMFAEQTRFRDLLSFEVHPMEVDQVKRRCLELDYPLLEEYDFRNDTVNPSIVIDLKPQTRIRPYQEKSLAKMFGNGRARSGVIVLPCGAGKTLVGVTACCTIKKTCLILCTSAVSVEQWRHQLLLWSTIDEQRITRFTAEQRPNVLGDITITTYTMVAFGGRRSSESERLLQQIREREWGLMILDEVHVVPANMFRKVLGIVKAHSKLGLTATLVREDLLITDINFLIGPKLYEANWLDLQRQGYLATVQCAEVWCPMTAEFYREYLQRGSAKRRLLYAMNPTKYRTCEFLMKFHEARGDKVIIFSDNIFALRYYATLLRRPFIYGPTSQTERMRILTQFQRNPVCNTIMLSKVGDTSIDLPEANVIIQISGQYGSRRQEAQRLGRILRPKPRPDQNFNAFYYSLVSTDTSEVYFAAKRQQFLIDQGYAFKVIAHIPEMETSPSTGMPDKESELNALAAVLAAEDAEGADTSLADELQRRRLAQLANAPVPKARRVVHTSTQSLTGAGNLLYGEFTHDDAVPAASVPPMLERRVVQHPLFRRRRRQQAAATKRAND</sequence>
<evidence type="ECO:0000256" key="4">
    <source>
        <dbReference type="ARBA" id="ARBA00022763"/>
    </source>
</evidence>
<dbReference type="eggNOG" id="KOG1123">
    <property type="taxonomic scope" value="Eukaryota"/>
</dbReference>
<dbReference type="SMART" id="SM00490">
    <property type="entry name" value="HELICc"/>
    <property type="match status" value="1"/>
</dbReference>
<dbReference type="CDD" id="cd18029">
    <property type="entry name" value="DEXHc_XPB"/>
    <property type="match status" value="1"/>
</dbReference>
<evidence type="ECO:0000256" key="9">
    <source>
        <dbReference type="ARBA" id="ARBA00023204"/>
    </source>
</evidence>
<dbReference type="GO" id="GO:0005675">
    <property type="term" value="C:transcription factor TFIIH holo complex"/>
    <property type="evidence" value="ECO:0007669"/>
    <property type="project" value="TreeGrafter"/>
</dbReference>
<reference evidence="18 19" key="2">
    <citation type="journal article" date="2007" name="BMC Biol.">
        <title>A 100%-complete sequence reveals unusually simple genomic features in the hot-spring red alga Cyanidioschyzon merolae.</title>
        <authorList>
            <person name="Nozaki H."/>
            <person name="Takano H."/>
            <person name="Misumi O."/>
            <person name="Terasawa K."/>
            <person name="Matsuzaki M."/>
            <person name="Maruyama S."/>
            <person name="Nishida K."/>
            <person name="Yagisawa F."/>
            <person name="Yoshida Y."/>
            <person name="Fujiwara T."/>
            <person name="Takio S."/>
            <person name="Tamura K."/>
            <person name="Chung S.J."/>
            <person name="Nakamura S."/>
            <person name="Kuroiwa H."/>
            <person name="Tanaka K."/>
            <person name="Sato N."/>
            <person name="Kuroiwa T."/>
        </authorList>
    </citation>
    <scope>NUCLEOTIDE SEQUENCE [LARGE SCALE GENOMIC DNA]</scope>
    <source>
        <strain evidence="18 19">10D</strain>
    </source>
</reference>
<dbReference type="GO" id="GO:0006367">
    <property type="term" value="P:transcription initiation at RNA polymerase II promoter"/>
    <property type="evidence" value="ECO:0007669"/>
    <property type="project" value="InterPro"/>
</dbReference>
<evidence type="ECO:0000256" key="13">
    <source>
        <dbReference type="ARBA" id="ARBA00034808"/>
    </source>
</evidence>
<evidence type="ECO:0000256" key="2">
    <source>
        <dbReference type="ARBA" id="ARBA00006637"/>
    </source>
</evidence>
<dbReference type="GO" id="GO:0003677">
    <property type="term" value="F:DNA binding"/>
    <property type="evidence" value="ECO:0007669"/>
    <property type="project" value="UniProtKB-KW"/>
</dbReference>
<evidence type="ECO:0000256" key="3">
    <source>
        <dbReference type="ARBA" id="ARBA00022741"/>
    </source>
</evidence>
<dbReference type="Pfam" id="PF04851">
    <property type="entry name" value="ResIII"/>
    <property type="match status" value="1"/>
</dbReference>
<keyword evidence="3" id="KW-0547">Nucleotide-binding</keyword>
<dbReference type="FunFam" id="3.40.50.300:FF:000077">
    <property type="entry name" value="Probable DNA repair helicase RAD25"/>
    <property type="match status" value="1"/>
</dbReference>
<accession>M1VGQ1</accession>
<evidence type="ECO:0000256" key="15">
    <source>
        <dbReference type="SAM" id="MobiDB-lite"/>
    </source>
</evidence>
<keyword evidence="9" id="KW-0234">DNA repair</keyword>
<evidence type="ECO:0000259" key="17">
    <source>
        <dbReference type="PROSITE" id="PS51194"/>
    </source>
</evidence>
<evidence type="ECO:0000256" key="11">
    <source>
        <dbReference type="ARBA" id="ARBA00023242"/>
    </source>
</evidence>
<dbReference type="PROSITE" id="PS51192">
    <property type="entry name" value="HELICASE_ATP_BIND_1"/>
    <property type="match status" value="1"/>
</dbReference>
<evidence type="ECO:0000259" key="16">
    <source>
        <dbReference type="PROSITE" id="PS51192"/>
    </source>
</evidence>
<comment type="subcellular location">
    <subcellularLocation>
        <location evidence="1">Nucleus</location>
    </subcellularLocation>
</comment>
<keyword evidence="8" id="KW-0238">DNA-binding</keyword>
<comment type="catalytic activity">
    <reaction evidence="14">
        <text>ATP + H2O = ADP + phosphate + H(+)</text>
        <dbReference type="Rhea" id="RHEA:13065"/>
        <dbReference type="ChEBI" id="CHEBI:15377"/>
        <dbReference type="ChEBI" id="CHEBI:15378"/>
        <dbReference type="ChEBI" id="CHEBI:30616"/>
        <dbReference type="ChEBI" id="CHEBI:43474"/>
        <dbReference type="ChEBI" id="CHEBI:456216"/>
        <dbReference type="EC" id="5.6.2.4"/>
    </reaction>
</comment>
<feature type="domain" description="Helicase C-terminal" evidence="17">
    <location>
        <begin position="697"/>
        <end position="855"/>
    </location>
</feature>
<dbReference type="SUPFAM" id="SSF52540">
    <property type="entry name" value="P-loop containing nucleoside triphosphate hydrolases"/>
    <property type="match status" value="2"/>
</dbReference>
<dbReference type="Proteomes" id="UP000007014">
    <property type="component" value="Chromosome 8"/>
</dbReference>
<feature type="domain" description="Helicase ATP-binding" evidence="16">
    <location>
        <begin position="483"/>
        <end position="643"/>
    </location>
</feature>
<dbReference type="RefSeq" id="XP_005536179.1">
    <property type="nucleotide sequence ID" value="XM_005536122.1"/>
</dbReference>
<proteinExistence type="inferred from homology"/>
<keyword evidence="4" id="KW-0227">DNA damage</keyword>
<evidence type="ECO:0000256" key="14">
    <source>
        <dbReference type="ARBA" id="ARBA00048988"/>
    </source>
</evidence>
<comment type="catalytic activity">
    <reaction evidence="12">
        <text>Couples ATP hydrolysis with the unwinding of duplex DNA by translocating in the 3'-5' direction.</text>
        <dbReference type="EC" id="5.6.2.4"/>
    </reaction>
</comment>
<evidence type="ECO:0000256" key="7">
    <source>
        <dbReference type="ARBA" id="ARBA00022840"/>
    </source>
</evidence>
<dbReference type="AlphaFoldDB" id="M1VGQ1"/>
<keyword evidence="19" id="KW-1185">Reference proteome</keyword>
<evidence type="ECO:0000256" key="5">
    <source>
        <dbReference type="ARBA" id="ARBA00022801"/>
    </source>
</evidence>
<evidence type="ECO:0000313" key="19">
    <source>
        <dbReference type="Proteomes" id="UP000007014"/>
    </source>
</evidence>
<dbReference type="FunFam" id="3.40.50.300:FF:000117">
    <property type="entry name" value="Putative DNA repair helicase rad25"/>
    <property type="match status" value="1"/>
</dbReference>
<dbReference type="OrthoDB" id="10262986at2759"/>
<name>M1VGQ1_CYAM1</name>
<comment type="similarity">
    <text evidence="2">Belongs to the helicase family. RAD25/XPB subfamily.</text>
</comment>
<dbReference type="InterPro" id="IPR001650">
    <property type="entry name" value="Helicase_C-like"/>
</dbReference>
<dbReference type="InterPro" id="IPR050615">
    <property type="entry name" value="ATP-dep_DNA_Helicase"/>
</dbReference>
<dbReference type="GO" id="GO:0005524">
    <property type="term" value="F:ATP binding"/>
    <property type="evidence" value="ECO:0007669"/>
    <property type="project" value="UniProtKB-KW"/>
</dbReference>
<keyword evidence="7" id="KW-0067">ATP-binding</keyword>
<dbReference type="InterPro" id="IPR032438">
    <property type="entry name" value="ERCC3_RAD25_C"/>
</dbReference>
<dbReference type="PROSITE" id="PS51194">
    <property type="entry name" value="HELICASE_CTER"/>
    <property type="match status" value="1"/>
</dbReference>
<protein>
    <recommendedName>
        <fullName evidence="13">DNA 3'-5' helicase</fullName>
        <ecNumber evidence="13">5.6.2.4</ecNumber>
    </recommendedName>
</protein>
<dbReference type="InterPro" id="IPR032830">
    <property type="entry name" value="XPB/Ssl2_N"/>
</dbReference>
<dbReference type="EC" id="5.6.2.4" evidence="13"/>
<evidence type="ECO:0000256" key="6">
    <source>
        <dbReference type="ARBA" id="ARBA00022806"/>
    </source>
</evidence>
<dbReference type="GeneID" id="16993565"/>
<dbReference type="PANTHER" id="PTHR11274">
    <property type="entry name" value="RAD25/XP-B DNA REPAIR HELICASE"/>
    <property type="match status" value="1"/>
</dbReference>
<dbReference type="NCBIfam" id="TIGR00603">
    <property type="entry name" value="rad25"/>
    <property type="match status" value="1"/>
</dbReference>
<dbReference type="GO" id="GO:0097550">
    <property type="term" value="C:transcription preinitiation complex"/>
    <property type="evidence" value="ECO:0007669"/>
    <property type="project" value="TreeGrafter"/>
</dbReference>
<dbReference type="STRING" id="280699.M1VGQ1"/>